<gene>
    <name evidence="8" type="primary">VIT1</name>
</gene>
<dbReference type="PRINTS" id="PR00821">
    <property type="entry name" value="TAGLIPASE"/>
</dbReference>
<feature type="chain" id="PRO_5004907145" evidence="6">
    <location>
        <begin position="19"/>
        <end position="401"/>
    </location>
</feature>
<comment type="similarity">
    <text evidence="2 5">Belongs to the AB hydrolase superfamily. Lipase family.</text>
</comment>
<dbReference type="InterPro" id="IPR013818">
    <property type="entry name" value="Lipase"/>
</dbReference>
<protein>
    <submittedName>
        <fullName evidence="8">Vitellogenin-1</fullName>
    </submittedName>
</protein>
<evidence type="ECO:0000256" key="3">
    <source>
        <dbReference type="ARBA" id="ARBA00022525"/>
    </source>
</evidence>
<dbReference type="Pfam" id="PF00151">
    <property type="entry name" value="Lipase"/>
    <property type="match status" value="1"/>
</dbReference>
<dbReference type="OrthoDB" id="199913at2759"/>
<dbReference type="PANTHER" id="PTHR11610:SF149">
    <property type="entry name" value="FI01450P-RELATED"/>
    <property type="match status" value="1"/>
</dbReference>
<reference evidence="8" key="1">
    <citation type="submission" date="2013-07" db="EMBL/GenBank/DDBJ databases">
        <authorList>
            <person name="Geib S."/>
        </authorList>
    </citation>
    <scope>NUCLEOTIDE SEQUENCE</scope>
</reference>
<name>W8CB58_CERCA</name>
<dbReference type="PANTHER" id="PTHR11610">
    <property type="entry name" value="LIPASE"/>
    <property type="match status" value="1"/>
</dbReference>
<dbReference type="FunFam" id="3.40.50.1820:FF:000122">
    <property type="entry name" value="Vitellogenin-3-like Protein"/>
    <property type="match status" value="1"/>
</dbReference>
<dbReference type="GO" id="GO:0016042">
    <property type="term" value="P:lipid catabolic process"/>
    <property type="evidence" value="ECO:0007669"/>
    <property type="project" value="TreeGrafter"/>
</dbReference>
<comment type="subcellular location">
    <subcellularLocation>
        <location evidence="1">Secreted</location>
    </subcellularLocation>
</comment>
<feature type="domain" description="Lipase" evidence="7">
    <location>
        <begin position="124"/>
        <end position="376"/>
    </location>
</feature>
<evidence type="ECO:0000256" key="6">
    <source>
        <dbReference type="SAM" id="SignalP"/>
    </source>
</evidence>
<evidence type="ECO:0000259" key="7">
    <source>
        <dbReference type="Pfam" id="PF00151"/>
    </source>
</evidence>
<evidence type="ECO:0000256" key="2">
    <source>
        <dbReference type="ARBA" id="ARBA00010701"/>
    </source>
</evidence>
<organism evidence="8">
    <name type="scientific">Ceratitis capitata</name>
    <name type="common">Mediterranean fruit fly</name>
    <name type="synonym">Tephritis capitata</name>
    <dbReference type="NCBI Taxonomy" id="7213"/>
    <lineage>
        <taxon>Eukaryota</taxon>
        <taxon>Metazoa</taxon>
        <taxon>Ecdysozoa</taxon>
        <taxon>Arthropoda</taxon>
        <taxon>Hexapoda</taxon>
        <taxon>Insecta</taxon>
        <taxon>Pterygota</taxon>
        <taxon>Neoptera</taxon>
        <taxon>Endopterygota</taxon>
        <taxon>Diptera</taxon>
        <taxon>Brachycera</taxon>
        <taxon>Muscomorpha</taxon>
        <taxon>Tephritoidea</taxon>
        <taxon>Tephritidae</taxon>
        <taxon>Ceratitis</taxon>
        <taxon>Ceratitis</taxon>
    </lineage>
</organism>
<dbReference type="GO" id="GO:0005615">
    <property type="term" value="C:extracellular space"/>
    <property type="evidence" value="ECO:0007669"/>
    <property type="project" value="TreeGrafter"/>
</dbReference>
<dbReference type="CDD" id="cd00707">
    <property type="entry name" value="Pancreat_lipase_like"/>
    <property type="match status" value="1"/>
</dbReference>
<dbReference type="GO" id="GO:0016298">
    <property type="term" value="F:lipase activity"/>
    <property type="evidence" value="ECO:0007669"/>
    <property type="project" value="InterPro"/>
</dbReference>
<dbReference type="GO" id="GO:0017171">
    <property type="term" value="F:serine hydrolase activity"/>
    <property type="evidence" value="ECO:0007669"/>
    <property type="project" value="TreeGrafter"/>
</dbReference>
<dbReference type="SUPFAM" id="SSF53474">
    <property type="entry name" value="alpha/beta-Hydrolases"/>
    <property type="match status" value="1"/>
</dbReference>
<evidence type="ECO:0000256" key="1">
    <source>
        <dbReference type="ARBA" id="ARBA00004613"/>
    </source>
</evidence>
<dbReference type="Gene3D" id="3.40.50.1820">
    <property type="entry name" value="alpha/beta hydrolase"/>
    <property type="match status" value="1"/>
</dbReference>
<evidence type="ECO:0000256" key="4">
    <source>
        <dbReference type="ARBA" id="ARBA00022729"/>
    </source>
</evidence>
<feature type="signal peptide" evidence="6">
    <location>
        <begin position="1"/>
        <end position="18"/>
    </location>
</feature>
<evidence type="ECO:0000313" key="8">
    <source>
        <dbReference type="EMBL" id="JAC05802.1"/>
    </source>
</evidence>
<dbReference type="AlphaFoldDB" id="W8CB58"/>
<proteinExistence type="evidence at transcript level"/>
<dbReference type="InterPro" id="IPR000734">
    <property type="entry name" value="TAG_lipase"/>
</dbReference>
<sequence length="401" mass="44679">MNLLVLFLFSIMLSNTYQVQVTDTTETTETITEQSKPLSDEDTAANARSFSWSAFSNKVSDLLVVKKNVIAAYPLQLASTLIDKLCTSTLFMHHVPQKFTPDIKKMHFQYITSCKNYSVPLMEAEKLWKHMSFNKLRKVVILATGWTNTVNDSSTLALLSKAFLCRKDVNFIIVDAAFYVDTLYKWAALNTEEIGEYIAKGLTHLIKVVPLKNIHLVGHSLGAHIMGYAGRTFTKLTGLTIPRITGLDPAKPCFRKNDTLSSLRVGDAKFVDIIHTNIGILAKKQPIGDIDFYPGGANSLPPGCLTASCAHTRAAEYFAESVYPGNAKNFIGLKCENWKALRKLNCSPGITSPMGYAVNQERRGIYYVQVNRKSPFGKFAKAHSERWENAKCNKCEKGKKG</sequence>
<evidence type="ECO:0000256" key="5">
    <source>
        <dbReference type="RuleBase" id="RU004262"/>
    </source>
</evidence>
<dbReference type="InterPro" id="IPR029058">
    <property type="entry name" value="AB_hydrolase_fold"/>
</dbReference>
<reference evidence="8" key="2">
    <citation type="journal article" date="2014" name="BMC Genomics">
        <title>A genomic perspective to assessing quality of mass-reared SIT flies used in Mediterranean fruit fly (Ceratitis capitata) eradication in California.</title>
        <authorList>
            <person name="Calla B."/>
            <person name="Hall B."/>
            <person name="Hou S."/>
            <person name="Geib S.M."/>
        </authorList>
    </citation>
    <scope>NUCLEOTIDE SEQUENCE</scope>
</reference>
<accession>W8CB58</accession>
<keyword evidence="4 6" id="KW-0732">Signal</keyword>
<dbReference type="InterPro" id="IPR033906">
    <property type="entry name" value="Lipase_N"/>
</dbReference>
<keyword evidence="3" id="KW-0964">Secreted</keyword>
<dbReference type="EMBL" id="GAMC01000754">
    <property type="protein sequence ID" value="JAC05802.1"/>
    <property type="molecule type" value="mRNA"/>
</dbReference>